<dbReference type="EMBL" id="NCKW01016994">
    <property type="protein sequence ID" value="POM59886.1"/>
    <property type="molecule type" value="Genomic_DNA"/>
</dbReference>
<gene>
    <name evidence="2" type="ORF">PHPALM_31321</name>
</gene>
<organism evidence="2 3">
    <name type="scientific">Phytophthora palmivora</name>
    <dbReference type="NCBI Taxonomy" id="4796"/>
    <lineage>
        <taxon>Eukaryota</taxon>
        <taxon>Sar</taxon>
        <taxon>Stramenopiles</taxon>
        <taxon>Oomycota</taxon>
        <taxon>Peronosporomycetes</taxon>
        <taxon>Peronosporales</taxon>
        <taxon>Peronosporaceae</taxon>
        <taxon>Phytophthora</taxon>
    </lineage>
</organism>
<accession>A0A2P4X2X3</accession>
<dbReference type="InterPro" id="IPR036397">
    <property type="entry name" value="RNaseH_sf"/>
</dbReference>
<dbReference type="OrthoDB" id="121347at2759"/>
<keyword evidence="2" id="KW-0808">Transferase</keyword>
<keyword evidence="2" id="KW-0548">Nucleotidyltransferase</keyword>
<name>A0A2P4X2X3_9STRA</name>
<sequence length="190" mass="21285">MIAGQPDPNPHIFGIIVVAILGTIAASITPRPKVVEAQIQISPKKELRRQMQDLIPVIRADEELYVVNYDGSACVKQSDLPTQSSSQSMKLYITDSVMLRPSNTVELRRFVICGDSNVVTRHARGEINCKAPGLALHKQEAWDRLRDWPDHALLHVKRDWNDGLANADQQRRCGVEIESVEVKQDLITVT</sequence>
<keyword evidence="1" id="KW-0472">Membrane</keyword>
<dbReference type="Proteomes" id="UP000237271">
    <property type="component" value="Unassembled WGS sequence"/>
</dbReference>
<evidence type="ECO:0000256" key="1">
    <source>
        <dbReference type="SAM" id="Phobius"/>
    </source>
</evidence>
<keyword evidence="1" id="KW-1133">Transmembrane helix</keyword>
<reference evidence="2 3" key="1">
    <citation type="journal article" date="2017" name="Genome Biol. Evol.">
        <title>Phytophthora megakarya and P. palmivora, closely related causal agents of cacao black pod rot, underwent increases in genome sizes and gene numbers by different mechanisms.</title>
        <authorList>
            <person name="Ali S.S."/>
            <person name="Shao J."/>
            <person name="Lary D.J."/>
            <person name="Kronmiller B."/>
            <person name="Shen D."/>
            <person name="Strem M.D."/>
            <person name="Amoako-Attah I."/>
            <person name="Akrofi A.Y."/>
            <person name="Begoude B.A."/>
            <person name="Ten Hoopen G.M."/>
            <person name="Coulibaly K."/>
            <person name="Kebe B.I."/>
            <person name="Melnick R.L."/>
            <person name="Guiltinan M.J."/>
            <person name="Tyler B.M."/>
            <person name="Meinhardt L.W."/>
            <person name="Bailey B.A."/>
        </authorList>
    </citation>
    <scope>NUCLEOTIDE SEQUENCE [LARGE SCALE GENOMIC DNA]</scope>
    <source>
        <strain evidence="3">sbr112.9</strain>
    </source>
</reference>
<dbReference type="Gene3D" id="3.30.420.10">
    <property type="entry name" value="Ribonuclease H-like superfamily/Ribonuclease H"/>
    <property type="match status" value="1"/>
</dbReference>
<dbReference type="GO" id="GO:0003676">
    <property type="term" value="F:nucleic acid binding"/>
    <property type="evidence" value="ECO:0007669"/>
    <property type="project" value="InterPro"/>
</dbReference>
<evidence type="ECO:0000313" key="3">
    <source>
        <dbReference type="Proteomes" id="UP000237271"/>
    </source>
</evidence>
<evidence type="ECO:0000313" key="2">
    <source>
        <dbReference type="EMBL" id="POM59886.1"/>
    </source>
</evidence>
<keyword evidence="2" id="KW-0695">RNA-directed DNA polymerase</keyword>
<protein>
    <submittedName>
        <fullName evidence="2">Reverse transcriptase</fullName>
    </submittedName>
</protein>
<dbReference type="AlphaFoldDB" id="A0A2P4X2X3"/>
<keyword evidence="3" id="KW-1185">Reference proteome</keyword>
<keyword evidence="1" id="KW-0812">Transmembrane</keyword>
<comment type="caution">
    <text evidence="2">The sequence shown here is derived from an EMBL/GenBank/DDBJ whole genome shotgun (WGS) entry which is preliminary data.</text>
</comment>
<dbReference type="GO" id="GO:0003964">
    <property type="term" value="F:RNA-directed DNA polymerase activity"/>
    <property type="evidence" value="ECO:0007669"/>
    <property type="project" value="UniProtKB-KW"/>
</dbReference>
<proteinExistence type="predicted"/>
<feature type="transmembrane region" description="Helical" evidence="1">
    <location>
        <begin position="12"/>
        <end position="29"/>
    </location>
</feature>